<reference evidence="1 2" key="1">
    <citation type="submission" date="2018-06" db="EMBL/GenBank/DDBJ databases">
        <title>Genomic Encyclopedia of Archaeal and Bacterial Type Strains, Phase II (KMG-II): from individual species to whole genera.</title>
        <authorList>
            <person name="Goeker M."/>
        </authorList>
    </citation>
    <scope>NUCLEOTIDE SEQUENCE [LARGE SCALE GENOMIC DNA]</scope>
    <source>
        <strain evidence="1 2">DSM 21851</strain>
    </source>
</reference>
<proteinExistence type="predicted"/>
<keyword evidence="2" id="KW-1185">Reference proteome</keyword>
<dbReference type="OrthoDB" id="9859901at2"/>
<accession>A0A327X2B5</accession>
<dbReference type="EMBL" id="QLMC01000002">
    <property type="protein sequence ID" value="RAK00526.1"/>
    <property type="molecule type" value="Genomic_DNA"/>
</dbReference>
<dbReference type="RefSeq" id="WP_111628260.1">
    <property type="nucleotide sequence ID" value="NZ_QLMC01000002.1"/>
</dbReference>
<dbReference type="AlphaFoldDB" id="A0A327X2B5"/>
<comment type="caution">
    <text evidence="1">The sequence shown here is derived from an EMBL/GenBank/DDBJ whole genome shotgun (WGS) entry which is preliminary data.</text>
</comment>
<evidence type="ECO:0000313" key="2">
    <source>
        <dbReference type="Proteomes" id="UP000248790"/>
    </source>
</evidence>
<evidence type="ECO:0000313" key="1">
    <source>
        <dbReference type="EMBL" id="RAK00526.1"/>
    </source>
</evidence>
<protein>
    <submittedName>
        <fullName evidence="1">Uncharacterized protein</fullName>
    </submittedName>
</protein>
<organism evidence="1 2">
    <name type="scientific">Larkinella arboricola</name>
    <dbReference type="NCBI Taxonomy" id="643671"/>
    <lineage>
        <taxon>Bacteria</taxon>
        <taxon>Pseudomonadati</taxon>
        <taxon>Bacteroidota</taxon>
        <taxon>Cytophagia</taxon>
        <taxon>Cytophagales</taxon>
        <taxon>Spirosomataceae</taxon>
        <taxon>Larkinella</taxon>
    </lineage>
</organism>
<dbReference type="Proteomes" id="UP000248790">
    <property type="component" value="Unassembled WGS sequence"/>
</dbReference>
<gene>
    <name evidence="1" type="ORF">LX87_02233</name>
</gene>
<name>A0A327X2B5_LARAB</name>
<sequence length="87" mass="10240">MFESIRSYLRLSRLAKALYETQQRQYNSHIEALRECNRLYRVLGRNYSIVKHQQQELFWVVCTRSAKALALEGHTIVSAVPRKKSLS</sequence>